<reference evidence="6" key="1">
    <citation type="submission" date="2022-04" db="EMBL/GenBank/DDBJ databases">
        <title>A functionally conserved STORR gene fusion in Papaver species that diverged 16.8 million years ago.</title>
        <authorList>
            <person name="Catania T."/>
        </authorList>
    </citation>
    <scope>NUCLEOTIDE SEQUENCE</scope>
    <source>
        <strain evidence="6">S-188037</strain>
    </source>
</reference>
<dbReference type="AlphaFoldDB" id="A0AAD4SKI1"/>
<evidence type="ECO:0000256" key="3">
    <source>
        <dbReference type="ARBA" id="ARBA00022989"/>
    </source>
</evidence>
<keyword evidence="7" id="KW-1185">Reference proteome</keyword>
<comment type="caution">
    <text evidence="6">The sequence shown here is derived from an EMBL/GenBank/DDBJ whole genome shotgun (WGS) entry which is preliminary data.</text>
</comment>
<comment type="subcellular location">
    <subcellularLocation>
        <location evidence="1">Membrane</location>
        <topology evidence="1">Multi-pass membrane protein</topology>
    </subcellularLocation>
</comment>
<dbReference type="GO" id="GO:0045039">
    <property type="term" value="P:protein insertion into mitochondrial inner membrane"/>
    <property type="evidence" value="ECO:0007669"/>
    <property type="project" value="InterPro"/>
</dbReference>
<evidence type="ECO:0000256" key="2">
    <source>
        <dbReference type="ARBA" id="ARBA00022692"/>
    </source>
</evidence>
<name>A0AAD4SKI1_9MAGN</name>
<dbReference type="Proteomes" id="UP001202328">
    <property type="component" value="Unassembled WGS sequence"/>
</dbReference>
<evidence type="ECO:0000313" key="6">
    <source>
        <dbReference type="EMBL" id="KAI3910211.1"/>
    </source>
</evidence>
<dbReference type="GO" id="GO:0009706">
    <property type="term" value="C:chloroplast inner membrane"/>
    <property type="evidence" value="ECO:0007669"/>
    <property type="project" value="TreeGrafter"/>
</dbReference>
<gene>
    <name evidence="6" type="ORF">MKW98_010997</name>
    <name evidence="5" type="ORF">MKW98_032368</name>
</gene>
<protein>
    <submittedName>
        <fullName evidence="6">Uncharacterized protein</fullName>
    </submittedName>
</protein>
<evidence type="ECO:0000256" key="1">
    <source>
        <dbReference type="ARBA" id="ARBA00004141"/>
    </source>
</evidence>
<keyword evidence="3" id="KW-1133">Transmembrane helix</keyword>
<organism evidence="6 7">
    <name type="scientific">Papaver atlanticum</name>
    <dbReference type="NCBI Taxonomy" id="357466"/>
    <lineage>
        <taxon>Eukaryota</taxon>
        <taxon>Viridiplantae</taxon>
        <taxon>Streptophyta</taxon>
        <taxon>Embryophyta</taxon>
        <taxon>Tracheophyta</taxon>
        <taxon>Spermatophyta</taxon>
        <taxon>Magnoliopsida</taxon>
        <taxon>Ranunculales</taxon>
        <taxon>Papaveraceae</taxon>
        <taxon>Papaveroideae</taxon>
        <taxon>Papaver</taxon>
    </lineage>
</organism>
<evidence type="ECO:0000313" key="7">
    <source>
        <dbReference type="Proteomes" id="UP001202328"/>
    </source>
</evidence>
<dbReference type="GO" id="GO:0045036">
    <property type="term" value="P:protein targeting to chloroplast"/>
    <property type="evidence" value="ECO:0007669"/>
    <property type="project" value="TreeGrafter"/>
</dbReference>
<accession>A0AAD4SKI1</accession>
<dbReference type="PANTHER" id="PTHR14110">
    <property type="entry name" value="MITOCHONDRIAL IMPORT INNER MEMBRANE TRANSLOCASE SUBUNIT TIM22"/>
    <property type="match status" value="1"/>
</dbReference>
<proteinExistence type="predicted"/>
<dbReference type="GO" id="GO:0008320">
    <property type="term" value="F:protein transmembrane transporter activity"/>
    <property type="evidence" value="ECO:0007669"/>
    <property type="project" value="TreeGrafter"/>
</dbReference>
<keyword evidence="2" id="KW-0812">Transmembrane</keyword>
<dbReference type="EMBL" id="JAJJMB010010910">
    <property type="protein sequence ID" value="KAI3905866.1"/>
    <property type="molecule type" value="Genomic_DNA"/>
</dbReference>
<evidence type="ECO:0000313" key="5">
    <source>
        <dbReference type="EMBL" id="KAI3905866.1"/>
    </source>
</evidence>
<dbReference type="GO" id="GO:0042721">
    <property type="term" value="C:TIM22 mitochondrial import inner membrane insertion complex"/>
    <property type="evidence" value="ECO:0007669"/>
    <property type="project" value="InterPro"/>
</dbReference>
<dbReference type="PANTHER" id="PTHR14110:SF6">
    <property type="entry name" value="OS04G0405100 PROTEIN"/>
    <property type="match status" value="1"/>
</dbReference>
<keyword evidence="4" id="KW-0472">Membrane</keyword>
<dbReference type="InterPro" id="IPR039175">
    <property type="entry name" value="TIM22"/>
</dbReference>
<sequence>MEGGRGGAVVLTPTNNNNIKSVITQLQTKWGELENGFEGWVCKQSLPVEAAAVAAKDALFGAASGVLLGSLPLCKDTYGSTGLIAARNVSVLLGTSGDVSCVMKKIRGKDNLKARMVASFCAGFMFDMVRNFLGSNAADAIIYGAGFSAIAGLLHKVRNSSQPPVVLEGACHDRTRCMLPNLGLQNYEKHLEKHLLTDNTMPLLKERDLEIARIPLGPRVLVVHRIERHDHSSKFPFFYIFEVVNFSYVHFDKIPRDRKMRGG</sequence>
<evidence type="ECO:0000256" key="4">
    <source>
        <dbReference type="ARBA" id="ARBA00023136"/>
    </source>
</evidence>
<dbReference type="EMBL" id="JAJJMB010010250">
    <property type="protein sequence ID" value="KAI3910211.1"/>
    <property type="molecule type" value="Genomic_DNA"/>
</dbReference>